<gene>
    <name evidence="2" type="ORF">GQ602_007370</name>
</gene>
<feature type="compositionally biased region" description="Low complexity" evidence="1">
    <location>
        <begin position="129"/>
        <end position="140"/>
    </location>
</feature>
<dbReference type="Proteomes" id="UP000562929">
    <property type="component" value="Unassembled WGS sequence"/>
</dbReference>
<dbReference type="EMBL" id="JAACLJ010000009">
    <property type="protein sequence ID" value="KAF4581233.1"/>
    <property type="molecule type" value="Genomic_DNA"/>
</dbReference>
<feature type="region of interest" description="Disordered" evidence="1">
    <location>
        <begin position="118"/>
        <end position="140"/>
    </location>
</feature>
<keyword evidence="3" id="KW-1185">Reference proteome</keyword>
<proteinExistence type="predicted"/>
<evidence type="ECO:0000313" key="2">
    <source>
        <dbReference type="EMBL" id="KAF4581233.1"/>
    </source>
</evidence>
<name>A0A8H4Q161_9HYPO</name>
<accession>A0A8H4Q161</accession>
<reference evidence="2 3" key="1">
    <citation type="journal article" date="2020" name="G3 (Bethesda)">
        <title>Genetic Underpinnings of Host Manipulation by Ophiocordyceps as Revealed by Comparative Transcriptomics.</title>
        <authorList>
            <person name="Will I."/>
            <person name="Das B."/>
            <person name="Trinh T."/>
            <person name="Brachmann A."/>
            <person name="Ohm R.A."/>
            <person name="de Bekker C."/>
        </authorList>
    </citation>
    <scope>NUCLEOTIDE SEQUENCE [LARGE SCALE GENOMIC DNA]</scope>
    <source>
        <strain evidence="2 3">EC05</strain>
    </source>
</reference>
<evidence type="ECO:0000313" key="3">
    <source>
        <dbReference type="Proteomes" id="UP000562929"/>
    </source>
</evidence>
<protein>
    <submittedName>
        <fullName evidence="2">Uncharacterized protein</fullName>
    </submittedName>
</protein>
<comment type="caution">
    <text evidence="2">The sequence shown here is derived from an EMBL/GenBank/DDBJ whole genome shotgun (WGS) entry which is preliminary data.</text>
</comment>
<dbReference type="AlphaFoldDB" id="A0A8H4Q161"/>
<evidence type="ECO:0000256" key="1">
    <source>
        <dbReference type="SAM" id="MobiDB-lite"/>
    </source>
</evidence>
<organism evidence="2 3">
    <name type="scientific">Ophiocordyceps camponoti-floridani</name>
    <dbReference type="NCBI Taxonomy" id="2030778"/>
    <lineage>
        <taxon>Eukaryota</taxon>
        <taxon>Fungi</taxon>
        <taxon>Dikarya</taxon>
        <taxon>Ascomycota</taxon>
        <taxon>Pezizomycotina</taxon>
        <taxon>Sordariomycetes</taxon>
        <taxon>Hypocreomycetidae</taxon>
        <taxon>Hypocreales</taxon>
        <taxon>Ophiocordycipitaceae</taxon>
        <taxon>Ophiocordyceps</taxon>
    </lineage>
</organism>
<sequence length="140" mass="15771">MPTSRKTDVLPLRRLETRRKGGARYRPSALAEAVGAPFFLFRPPSRLLVAADPAPAPRPGLAWLGLPSASRPHYQLWHTSYSWYTDSPPCTYAKNALVNIRKKEANLSLMPLARSRLKQEKKMPPHPSSHPSFIHVSSRH</sequence>